<sequence>MGESGRMATDYFTAEPAPAELGVVQAALNGMDAIENLLCRMRSLALIAQGTPQAGERRALARGFDQLRRDLDFIAAGTLDIAKACGEGQISPAEYQQSSHAVIAVCEADGNNAWLRLSGLPPHCRFPAGDRRFVDADADGNLELTRLDGPTCKNTVFDAIYDLLHGETVVVRSAIDMAVAVNGTSHPDLCLHIHRIDHGWGSIFGHAQAIERSLVQTSMALDGLHCIASSFGAYVYRLYQRYGFGEIPANDI</sequence>
<dbReference type="EMBL" id="CU459003">
    <property type="protein sequence ID" value="CAM77795.1"/>
    <property type="molecule type" value="Genomic_DNA"/>
</dbReference>
<reference evidence="1" key="1">
    <citation type="journal article" date="2007" name="J. Bacteriol.">
        <title>Comparative genome analysis of four magnetotactic bacteria reveals a complex set of group-specific genes implicated in magnetosome biomineralization and function.</title>
        <authorList>
            <person name="Richter M."/>
            <person name="Kube M."/>
            <person name="Bazylinski D.A."/>
            <person name="Lombardot T."/>
            <person name="Gloeckner F.O."/>
            <person name="Reinhardt R."/>
            <person name="Schueler D."/>
        </authorList>
    </citation>
    <scope>NUCLEOTIDE SEQUENCE</scope>
    <source>
        <strain evidence="1">MSR-1</strain>
    </source>
</reference>
<name>A4U4I8_9PROT</name>
<gene>
    <name evidence="1" type="ORF">MGR_3863</name>
</gene>
<proteinExistence type="predicted"/>
<organism evidence="1">
    <name type="scientific">Magnetospirillum gryphiswaldense</name>
    <dbReference type="NCBI Taxonomy" id="55518"/>
    <lineage>
        <taxon>Bacteria</taxon>
        <taxon>Pseudomonadati</taxon>
        <taxon>Pseudomonadota</taxon>
        <taxon>Alphaproteobacteria</taxon>
        <taxon>Rhodospirillales</taxon>
        <taxon>Rhodospirillaceae</taxon>
        <taxon>Magnetospirillum</taxon>
    </lineage>
</organism>
<accession>A4U4I8</accession>
<evidence type="ECO:0000313" key="1">
    <source>
        <dbReference type="EMBL" id="CAM77795.1"/>
    </source>
</evidence>
<dbReference type="AlphaFoldDB" id="A4U4I8"/>
<protein>
    <submittedName>
        <fullName evidence="1">Uncharacterized protein</fullName>
    </submittedName>
</protein>